<dbReference type="InterPro" id="IPR005913">
    <property type="entry name" value="dTDP_dehydrorham_reduct"/>
</dbReference>
<dbReference type="EC" id="1.1.1.133" evidence="2"/>
<dbReference type="GO" id="GO:0008831">
    <property type="term" value="F:dTDP-4-dehydrorhamnose reductase activity"/>
    <property type="evidence" value="ECO:0007669"/>
    <property type="project" value="UniProtKB-EC"/>
</dbReference>
<dbReference type="GO" id="GO:0019305">
    <property type="term" value="P:dTDP-rhamnose biosynthetic process"/>
    <property type="evidence" value="ECO:0007669"/>
    <property type="project" value="UniProtKB-UniPathway"/>
</dbReference>
<dbReference type="EMBL" id="AP022593">
    <property type="protein sequence ID" value="BBY48967.1"/>
    <property type="molecule type" value="Genomic_DNA"/>
</dbReference>
<reference evidence="5 6" key="1">
    <citation type="journal article" date="2019" name="Emerg. Microbes Infect.">
        <title>Comprehensive subspecies identification of 175 nontuberculous mycobacteria species based on 7547 genomic profiles.</title>
        <authorList>
            <person name="Matsumoto Y."/>
            <person name="Kinjo T."/>
            <person name="Motooka D."/>
            <person name="Nabeya D."/>
            <person name="Jung N."/>
            <person name="Uechi K."/>
            <person name="Horii T."/>
            <person name="Iida T."/>
            <person name="Fujita J."/>
            <person name="Nakamura S."/>
        </authorList>
    </citation>
    <scope>NUCLEOTIDE SEQUENCE [LARGE SCALE GENOMIC DNA]</scope>
    <source>
        <strain evidence="5 6">JCM 18538</strain>
    </source>
</reference>
<feature type="region of interest" description="Disordered" evidence="3">
    <location>
        <begin position="232"/>
        <end position="265"/>
    </location>
</feature>
<evidence type="ECO:0000313" key="5">
    <source>
        <dbReference type="EMBL" id="BBY48967.1"/>
    </source>
</evidence>
<protein>
    <recommendedName>
        <fullName evidence="2">dTDP-4-dehydrorhamnose reductase</fullName>
        <ecNumber evidence="2">1.1.1.133</ecNumber>
    </recommendedName>
</protein>
<keyword evidence="2" id="KW-0560">Oxidoreductase</keyword>
<comment type="function">
    <text evidence="2">Catalyzes the reduction of dTDP-6-deoxy-L-lyxo-4-hexulose to yield dTDP-L-rhamnose.</text>
</comment>
<dbReference type="InterPro" id="IPR029903">
    <property type="entry name" value="RmlD-like-bd"/>
</dbReference>
<comment type="similarity">
    <text evidence="1 2">Belongs to the dTDP-4-dehydrorhamnose reductase family.</text>
</comment>
<organism evidence="5 6">
    <name type="scientific">Mycolicibacterium arabiense</name>
    <dbReference type="NCBI Taxonomy" id="1286181"/>
    <lineage>
        <taxon>Bacteria</taxon>
        <taxon>Bacillati</taxon>
        <taxon>Actinomycetota</taxon>
        <taxon>Actinomycetes</taxon>
        <taxon>Mycobacteriales</taxon>
        <taxon>Mycobacteriaceae</taxon>
        <taxon>Mycolicibacterium</taxon>
    </lineage>
</organism>
<evidence type="ECO:0000313" key="6">
    <source>
        <dbReference type="Proteomes" id="UP000467428"/>
    </source>
</evidence>
<evidence type="ECO:0000259" key="4">
    <source>
        <dbReference type="Pfam" id="PF04321"/>
    </source>
</evidence>
<evidence type="ECO:0000256" key="2">
    <source>
        <dbReference type="RuleBase" id="RU364082"/>
    </source>
</evidence>
<keyword evidence="2" id="KW-0521">NADP</keyword>
<evidence type="ECO:0000256" key="1">
    <source>
        <dbReference type="ARBA" id="ARBA00010944"/>
    </source>
</evidence>
<geneLocation type="plasmid" evidence="6">
    <name>pjcm18538 dna</name>
</geneLocation>
<dbReference type="PANTHER" id="PTHR10491:SF4">
    <property type="entry name" value="METHIONINE ADENOSYLTRANSFERASE 2 SUBUNIT BETA"/>
    <property type="match status" value="1"/>
</dbReference>
<dbReference type="CDD" id="cd05254">
    <property type="entry name" value="dTDP_HR_like_SDR_e"/>
    <property type="match status" value="1"/>
</dbReference>
<dbReference type="PANTHER" id="PTHR10491">
    <property type="entry name" value="DTDP-4-DEHYDRORHAMNOSE REDUCTASE"/>
    <property type="match status" value="1"/>
</dbReference>
<accession>A0A7I7RWL5</accession>
<comment type="pathway">
    <text evidence="2">Carbohydrate biosynthesis; dTDP-L-rhamnose biosynthesis.</text>
</comment>
<dbReference type="Proteomes" id="UP000467428">
    <property type="component" value="Chromosome"/>
</dbReference>
<dbReference type="KEGG" id="marz:MARA_24350"/>
<dbReference type="NCBIfam" id="TIGR01214">
    <property type="entry name" value="rmlD"/>
    <property type="match status" value="1"/>
</dbReference>
<gene>
    <name evidence="5" type="primary">rmlD</name>
    <name evidence="5" type="ORF">MARA_24350</name>
</gene>
<feature type="compositionally biased region" description="Basic and acidic residues" evidence="3">
    <location>
        <begin position="232"/>
        <end position="243"/>
    </location>
</feature>
<dbReference type="Pfam" id="PF04321">
    <property type="entry name" value="RmlD_sub_bind"/>
    <property type="match status" value="1"/>
</dbReference>
<feature type="domain" description="RmlD-like substrate binding" evidence="4">
    <location>
        <begin position="1"/>
        <end position="279"/>
    </location>
</feature>
<proteinExistence type="inferred from homology"/>
<dbReference type="InterPro" id="IPR036291">
    <property type="entry name" value="NAD(P)-bd_dom_sf"/>
</dbReference>
<sequence length="281" mass="29256">MITGAGGLLGTVLAAHARRAGREVLALTSAQCDVTDAAAPARHVRASDVVINCAAFTKVDDAEREADRAHAVNATGAGNVARACAEAGARMIHVSTDYVFDGDFGGGEPRPYDVDDETNPLSVYGRSKLAGERAVLAELPSAHVVRTAWIYEGADGSDFVAVMRRNAAEGATVDVVADQIGSPTYVGDLVGALLEVADGGVSGPVLHAVNDGPASRFDQARAVYELVGADPEKVRPVGSDRHPRPAPRPPYSSLSQRRSTDAGLTPLRPWRDALIAALDVG</sequence>
<dbReference type="GO" id="GO:0005829">
    <property type="term" value="C:cytosol"/>
    <property type="evidence" value="ECO:0007669"/>
    <property type="project" value="TreeGrafter"/>
</dbReference>
<dbReference type="SUPFAM" id="SSF51735">
    <property type="entry name" value="NAD(P)-binding Rossmann-fold domains"/>
    <property type="match status" value="1"/>
</dbReference>
<name>A0A7I7RWL5_9MYCO</name>
<dbReference type="UniPathway" id="UPA00124"/>
<keyword evidence="6" id="KW-1185">Reference proteome</keyword>
<evidence type="ECO:0000256" key="3">
    <source>
        <dbReference type="SAM" id="MobiDB-lite"/>
    </source>
</evidence>
<dbReference type="Gene3D" id="3.40.50.720">
    <property type="entry name" value="NAD(P)-binding Rossmann-like Domain"/>
    <property type="match status" value="1"/>
</dbReference>
<dbReference type="Gene3D" id="3.90.25.10">
    <property type="entry name" value="UDP-galactose 4-epimerase, domain 1"/>
    <property type="match status" value="1"/>
</dbReference>
<dbReference type="AlphaFoldDB" id="A0A7I7RWL5"/>